<dbReference type="Pfam" id="PF13545">
    <property type="entry name" value="HTH_Crp_2"/>
    <property type="match status" value="1"/>
</dbReference>
<evidence type="ECO:0000259" key="5">
    <source>
        <dbReference type="PROSITE" id="PS51063"/>
    </source>
</evidence>
<dbReference type="CDD" id="cd00092">
    <property type="entry name" value="HTH_CRP"/>
    <property type="match status" value="1"/>
</dbReference>
<feature type="domain" description="HTH crp-type" evidence="5">
    <location>
        <begin position="148"/>
        <end position="231"/>
    </location>
</feature>
<accession>A0ABQ3DYM6</accession>
<name>A0ABQ3DYM6_9HYPH</name>
<dbReference type="InterPro" id="IPR036390">
    <property type="entry name" value="WH_DNA-bd_sf"/>
</dbReference>
<dbReference type="PRINTS" id="PR00034">
    <property type="entry name" value="HTHCRP"/>
</dbReference>
<dbReference type="InterPro" id="IPR012318">
    <property type="entry name" value="HTH_CRP"/>
</dbReference>
<dbReference type="SUPFAM" id="SSF46785">
    <property type="entry name" value="Winged helix' DNA-binding domain"/>
    <property type="match status" value="1"/>
</dbReference>
<evidence type="ECO:0000259" key="4">
    <source>
        <dbReference type="PROSITE" id="PS50042"/>
    </source>
</evidence>
<dbReference type="InterPro" id="IPR014710">
    <property type="entry name" value="RmlC-like_jellyroll"/>
</dbReference>
<dbReference type="SMART" id="SM00419">
    <property type="entry name" value="HTH_CRP"/>
    <property type="match status" value="1"/>
</dbReference>
<dbReference type="PANTHER" id="PTHR24567">
    <property type="entry name" value="CRP FAMILY TRANSCRIPTIONAL REGULATORY PROTEIN"/>
    <property type="match status" value="1"/>
</dbReference>
<dbReference type="RefSeq" id="WP_189435191.1">
    <property type="nucleotide sequence ID" value="NZ_BMXE01000001.1"/>
</dbReference>
<dbReference type="Gene3D" id="2.60.120.10">
    <property type="entry name" value="Jelly Rolls"/>
    <property type="match status" value="1"/>
</dbReference>
<gene>
    <name evidence="6" type="primary">fixK</name>
    <name evidence="6" type="ORF">GCM10007094_05750</name>
</gene>
<organism evidence="6 7">
    <name type="scientific">Pseudovibrio japonicus</name>
    <dbReference type="NCBI Taxonomy" id="366534"/>
    <lineage>
        <taxon>Bacteria</taxon>
        <taxon>Pseudomonadati</taxon>
        <taxon>Pseudomonadota</taxon>
        <taxon>Alphaproteobacteria</taxon>
        <taxon>Hyphomicrobiales</taxon>
        <taxon>Stappiaceae</taxon>
        <taxon>Pseudovibrio</taxon>
    </lineage>
</organism>
<evidence type="ECO:0000313" key="7">
    <source>
        <dbReference type="Proteomes" id="UP000637980"/>
    </source>
</evidence>
<keyword evidence="1" id="KW-0805">Transcription regulation</keyword>
<sequence>MVSATLTKHSDLDGQAPFKGCQENFKQPEGLVGKNPGRKQRLSAHDVLFYEGDKAERLYEVVRGVMMLYKLLPDGRRQVVYILREGDMLGFSNRDFFDCTAEALTEVELQVFEGREISTSPMMQHYVNRCLLSQMENLHEHTVLLGRKSALERVSTFLMGLVPNRGGHGCEGPLEEGQPDTRTVELSMTRQEIADYLGLTIETVSRVISQLKRRGLIKVEKQDSIHISNICGICQLTGMH</sequence>
<dbReference type="PROSITE" id="PS50042">
    <property type="entry name" value="CNMP_BINDING_3"/>
    <property type="match status" value="1"/>
</dbReference>
<dbReference type="InterPro" id="IPR036388">
    <property type="entry name" value="WH-like_DNA-bd_sf"/>
</dbReference>
<dbReference type="Pfam" id="PF00027">
    <property type="entry name" value="cNMP_binding"/>
    <property type="match status" value="1"/>
</dbReference>
<dbReference type="CDD" id="cd00038">
    <property type="entry name" value="CAP_ED"/>
    <property type="match status" value="1"/>
</dbReference>
<evidence type="ECO:0000256" key="3">
    <source>
        <dbReference type="ARBA" id="ARBA00023163"/>
    </source>
</evidence>
<protein>
    <submittedName>
        <fullName evidence="6">Nitrogen fixation regulation protein FixK</fullName>
    </submittedName>
</protein>
<evidence type="ECO:0000256" key="2">
    <source>
        <dbReference type="ARBA" id="ARBA00023125"/>
    </source>
</evidence>
<dbReference type="PROSITE" id="PS51063">
    <property type="entry name" value="HTH_CRP_2"/>
    <property type="match status" value="1"/>
</dbReference>
<comment type="caution">
    <text evidence="6">The sequence shown here is derived from an EMBL/GenBank/DDBJ whole genome shotgun (WGS) entry which is preliminary data.</text>
</comment>
<dbReference type="InterPro" id="IPR018335">
    <property type="entry name" value="Tscrpt_reg_HTH_Crp-type_CS"/>
</dbReference>
<dbReference type="SMART" id="SM00100">
    <property type="entry name" value="cNMP"/>
    <property type="match status" value="1"/>
</dbReference>
<dbReference type="SUPFAM" id="SSF51206">
    <property type="entry name" value="cAMP-binding domain-like"/>
    <property type="match status" value="1"/>
</dbReference>
<evidence type="ECO:0000313" key="6">
    <source>
        <dbReference type="EMBL" id="GHB20610.1"/>
    </source>
</evidence>
<dbReference type="PANTHER" id="PTHR24567:SF75">
    <property type="entry name" value="FUMARATE AND NITRATE REDUCTION REGULATORY PROTEIN"/>
    <property type="match status" value="1"/>
</dbReference>
<dbReference type="InterPro" id="IPR018490">
    <property type="entry name" value="cNMP-bd_dom_sf"/>
</dbReference>
<proteinExistence type="predicted"/>
<dbReference type="InterPro" id="IPR050397">
    <property type="entry name" value="Env_Response_Regulators"/>
</dbReference>
<keyword evidence="3" id="KW-0804">Transcription</keyword>
<dbReference type="EMBL" id="BMXE01000001">
    <property type="protein sequence ID" value="GHB20610.1"/>
    <property type="molecule type" value="Genomic_DNA"/>
</dbReference>
<feature type="domain" description="Cyclic nucleotide-binding" evidence="4">
    <location>
        <begin position="46"/>
        <end position="90"/>
    </location>
</feature>
<dbReference type="PROSITE" id="PS00042">
    <property type="entry name" value="HTH_CRP_1"/>
    <property type="match status" value="1"/>
</dbReference>
<evidence type="ECO:0000256" key="1">
    <source>
        <dbReference type="ARBA" id="ARBA00023015"/>
    </source>
</evidence>
<keyword evidence="7" id="KW-1185">Reference proteome</keyword>
<dbReference type="Gene3D" id="1.10.10.10">
    <property type="entry name" value="Winged helix-like DNA-binding domain superfamily/Winged helix DNA-binding domain"/>
    <property type="match status" value="1"/>
</dbReference>
<reference evidence="7" key="1">
    <citation type="journal article" date="2019" name="Int. J. Syst. Evol. Microbiol.">
        <title>The Global Catalogue of Microorganisms (GCM) 10K type strain sequencing project: providing services to taxonomists for standard genome sequencing and annotation.</title>
        <authorList>
            <consortium name="The Broad Institute Genomics Platform"/>
            <consortium name="The Broad Institute Genome Sequencing Center for Infectious Disease"/>
            <person name="Wu L."/>
            <person name="Ma J."/>
        </authorList>
    </citation>
    <scope>NUCLEOTIDE SEQUENCE [LARGE SCALE GENOMIC DNA]</scope>
    <source>
        <strain evidence="7">KCTC 12861</strain>
    </source>
</reference>
<keyword evidence="2" id="KW-0238">DNA-binding</keyword>
<dbReference type="InterPro" id="IPR000595">
    <property type="entry name" value="cNMP-bd_dom"/>
</dbReference>
<dbReference type="Proteomes" id="UP000637980">
    <property type="component" value="Unassembled WGS sequence"/>
</dbReference>